<organism evidence="2 3">
    <name type="scientific">Leuconostoc gasicomitatum</name>
    <dbReference type="NCBI Taxonomy" id="115778"/>
    <lineage>
        <taxon>Bacteria</taxon>
        <taxon>Bacillati</taxon>
        <taxon>Bacillota</taxon>
        <taxon>Bacilli</taxon>
        <taxon>Lactobacillales</taxon>
        <taxon>Lactobacillaceae</taxon>
        <taxon>Leuconostoc</taxon>
        <taxon>Leuconostoc gelidum group</taxon>
    </lineage>
</organism>
<protein>
    <recommendedName>
        <fullName evidence="4">Phage tail protein</fullName>
    </recommendedName>
</protein>
<evidence type="ECO:0000313" key="2">
    <source>
        <dbReference type="EMBL" id="CUW14778.1"/>
    </source>
</evidence>
<gene>
    <name evidence="2" type="ORF">C122C_0096</name>
</gene>
<accession>A0ABM9V5Q6</accession>
<evidence type="ECO:0000313" key="3">
    <source>
        <dbReference type="Proteomes" id="UP000199271"/>
    </source>
</evidence>
<feature type="region of interest" description="Disordered" evidence="1">
    <location>
        <begin position="239"/>
        <end position="262"/>
    </location>
</feature>
<name>A0ABM9V5Q6_9LACO</name>
<evidence type="ECO:0000256" key="1">
    <source>
        <dbReference type="SAM" id="MobiDB-lite"/>
    </source>
</evidence>
<sequence>MVKATINNFESLALSGKTLGNLTYSTRKSVGKRSDTDTAVVNINGSLDTLNIEPQAGFDFGMKSKTPLKLVNGKLMATEARSNGRSAIVQGIQGSLLPLSDPATDEFSEDDYDMVFVTGKDNKPVGRVRSKDAFDSHDLELFGTEAILKRDYRGQLERDPDTGETTTTGYSLDFTQTKKGDDEIGHLIRIILSKNEFERLRPNLKAYGKYVPQGLKLAFVGNETTNWTIYADTLVPLEEKGTEKPAQNQSKATTNQADKAKG</sequence>
<dbReference type="EMBL" id="FBSY01000015">
    <property type="protein sequence ID" value="CUW14778.1"/>
    <property type="molecule type" value="Genomic_DNA"/>
</dbReference>
<feature type="compositionally biased region" description="Polar residues" evidence="1">
    <location>
        <begin position="245"/>
        <end position="262"/>
    </location>
</feature>
<proteinExistence type="predicted"/>
<evidence type="ECO:0008006" key="4">
    <source>
        <dbReference type="Google" id="ProtNLM"/>
    </source>
</evidence>
<dbReference type="RefSeq" id="WP_089997703.1">
    <property type="nucleotide sequence ID" value="NZ_FBSY01000015.1"/>
</dbReference>
<keyword evidence="3" id="KW-1185">Reference proteome</keyword>
<reference evidence="2 3" key="1">
    <citation type="submission" date="2015-12" db="EMBL/GenBank/DDBJ databases">
        <authorList>
            <person name="Andreevskaya M."/>
        </authorList>
    </citation>
    <scope>NUCLEOTIDE SEQUENCE [LARGE SCALE GENOMIC DNA]</scope>
    <source>
        <strain evidence="2 3">C122c</strain>
    </source>
</reference>
<dbReference type="Proteomes" id="UP000199271">
    <property type="component" value="Unassembled WGS sequence"/>
</dbReference>
<comment type="caution">
    <text evidence="2">The sequence shown here is derived from an EMBL/GenBank/DDBJ whole genome shotgun (WGS) entry which is preliminary data.</text>
</comment>